<dbReference type="Proteomes" id="UP001302602">
    <property type="component" value="Unassembled WGS sequence"/>
</dbReference>
<dbReference type="GeneID" id="87832067"/>
<dbReference type="AlphaFoldDB" id="A0AAN6TVJ3"/>
<keyword evidence="2" id="KW-1185">Reference proteome</keyword>
<evidence type="ECO:0000313" key="1">
    <source>
        <dbReference type="EMBL" id="KAK4121289.1"/>
    </source>
</evidence>
<gene>
    <name evidence="1" type="ORF">N657DRAFT_665577</name>
</gene>
<evidence type="ECO:0000313" key="2">
    <source>
        <dbReference type="Proteomes" id="UP001302602"/>
    </source>
</evidence>
<reference evidence="1" key="1">
    <citation type="journal article" date="2023" name="Mol. Phylogenet. Evol.">
        <title>Genome-scale phylogeny and comparative genomics of the fungal order Sordariales.</title>
        <authorList>
            <person name="Hensen N."/>
            <person name="Bonometti L."/>
            <person name="Westerberg I."/>
            <person name="Brannstrom I.O."/>
            <person name="Guillou S."/>
            <person name="Cros-Aarteil S."/>
            <person name="Calhoun S."/>
            <person name="Haridas S."/>
            <person name="Kuo A."/>
            <person name="Mondo S."/>
            <person name="Pangilinan J."/>
            <person name="Riley R."/>
            <person name="LaButti K."/>
            <person name="Andreopoulos B."/>
            <person name="Lipzen A."/>
            <person name="Chen C."/>
            <person name="Yan M."/>
            <person name="Daum C."/>
            <person name="Ng V."/>
            <person name="Clum A."/>
            <person name="Steindorff A."/>
            <person name="Ohm R.A."/>
            <person name="Martin F."/>
            <person name="Silar P."/>
            <person name="Natvig D.O."/>
            <person name="Lalanne C."/>
            <person name="Gautier V."/>
            <person name="Ament-Velasquez S.L."/>
            <person name="Kruys A."/>
            <person name="Hutchinson M.I."/>
            <person name="Powell A.J."/>
            <person name="Barry K."/>
            <person name="Miller A.N."/>
            <person name="Grigoriev I.V."/>
            <person name="Debuchy R."/>
            <person name="Gladieux P."/>
            <person name="Hiltunen Thoren M."/>
            <person name="Johannesson H."/>
        </authorList>
    </citation>
    <scope>NUCLEOTIDE SEQUENCE</scope>
    <source>
        <strain evidence="1">CBS 731.68</strain>
    </source>
</reference>
<proteinExistence type="predicted"/>
<accession>A0AAN6TVJ3</accession>
<comment type="caution">
    <text evidence="1">The sequence shown here is derived from an EMBL/GenBank/DDBJ whole genome shotgun (WGS) entry which is preliminary data.</text>
</comment>
<sequence length="172" mass="18673">MCDDGGGFGPLIRLQARVSYGTKPGALVLGWPAKGGILVLVASTVEIAFLGYDRFEPVPRPNPTDPDSAADGETHCNKMRQLGADWWESEAAWYLDQLEVRQAGVVGERFLGTGWPVGGGVWVLSTDELIAAEKHAGMLFNAYTMEERCRVIEQLGGTFYANPKDCPDLNLA</sequence>
<protein>
    <submittedName>
        <fullName evidence="1">Uncharacterized protein</fullName>
    </submittedName>
</protein>
<organism evidence="1 2">
    <name type="scientific">Parathielavia appendiculata</name>
    <dbReference type="NCBI Taxonomy" id="2587402"/>
    <lineage>
        <taxon>Eukaryota</taxon>
        <taxon>Fungi</taxon>
        <taxon>Dikarya</taxon>
        <taxon>Ascomycota</taxon>
        <taxon>Pezizomycotina</taxon>
        <taxon>Sordariomycetes</taxon>
        <taxon>Sordariomycetidae</taxon>
        <taxon>Sordariales</taxon>
        <taxon>Chaetomiaceae</taxon>
        <taxon>Parathielavia</taxon>
    </lineage>
</organism>
<reference evidence="1" key="2">
    <citation type="submission" date="2023-05" db="EMBL/GenBank/DDBJ databases">
        <authorList>
            <consortium name="Lawrence Berkeley National Laboratory"/>
            <person name="Steindorff A."/>
            <person name="Hensen N."/>
            <person name="Bonometti L."/>
            <person name="Westerberg I."/>
            <person name="Brannstrom I.O."/>
            <person name="Guillou S."/>
            <person name="Cros-Aarteil S."/>
            <person name="Calhoun S."/>
            <person name="Haridas S."/>
            <person name="Kuo A."/>
            <person name="Mondo S."/>
            <person name="Pangilinan J."/>
            <person name="Riley R."/>
            <person name="Labutti K."/>
            <person name="Andreopoulos B."/>
            <person name="Lipzen A."/>
            <person name="Chen C."/>
            <person name="Yanf M."/>
            <person name="Daum C."/>
            <person name="Ng V."/>
            <person name="Clum A."/>
            <person name="Ohm R."/>
            <person name="Martin F."/>
            <person name="Silar P."/>
            <person name="Natvig D."/>
            <person name="Lalanne C."/>
            <person name="Gautier V."/>
            <person name="Ament-Velasquez S.L."/>
            <person name="Kruys A."/>
            <person name="Hutchinson M.I."/>
            <person name="Powell A.J."/>
            <person name="Barry K."/>
            <person name="Miller A.N."/>
            <person name="Grigoriev I.V."/>
            <person name="Debuchy R."/>
            <person name="Gladieux P."/>
            <person name="Thoren M.H."/>
            <person name="Johannesson H."/>
        </authorList>
    </citation>
    <scope>NUCLEOTIDE SEQUENCE</scope>
    <source>
        <strain evidence="1">CBS 731.68</strain>
    </source>
</reference>
<dbReference type="RefSeq" id="XP_062645060.1">
    <property type="nucleotide sequence ID" value="XM_062795298.1"/>
</dbReference>
<dbReference type="EMBL" id="MU853234">
    <property type="protein sequence ID" value="KAK4121289.1"/>
    <property type="molecule type" value="Genomic_DNA"/>
</dbReference>
<name>A0AAN6TVJ3_9PEZI</name>